<dbReference type="InterPro" id="IPR027417">
    <property type="entry name" value="P-loop_NTPase"/>
</dbReference>
<reference evidence="8 9" key="1">
    <citation type="journal article" date="2024" name="Nat. Commun.">
        <title>Phylogenomics reveals the evolutionary origins of lichenization in chlorophyte algae.</title>
        <authorList>
            <person name="Puginier C."/>
            <person name="Libourel C."/>
            <person name="Otte J."/>
            <person name="Skaloud P."/>
            <person name="Haon M."/>
            <person name="Grisel S."/>
            <person name="Petersen M."/>
            <person name="Berrin J.G."/>
            <person name="Delaux P.M."/>
            <person name="Dal Grande F."/>
            <person name="Keller J."/>
        </authorList>
    </citation>
    <scope>NUCLEOTIDE SEQUENCE [LARGE SCALE GENOMIC DNA]</scope>
    <source>
        <strain evidence="8 9">SAG 2523</strain>
    </source>
</reference>
<accession>A0AAW1TDS1</accession>
<evidence type="ECO:0000256" key="6">
    <source>
        <dbReference type="RuleBase" id="RU003825"/>
    </source>
</evidence>
<sequence length="225" mass="25379">MGQPSKTTIIGVAGGTASGKTSVCTSIMAQLRLDFPDHTGFVNISQDSFYRDLTPEEHVNITEFNFDHPDAFAFDEVVKTIQALKAGQRVDIPVYDFVTSARTTATIPIERANVVLFDGILAFYNEELRDLFDMKIFVDTDADIRLARRLRRDIVERGRSVLSVLNQYEKFVKPSFDSYILPTKQHADIIIPRGAENGVAIQLILQHIKWNLMQQPALHPSRKSL</sequence>
<evidence type="ECO:0000256" key="3">
    <source>
        <dbReference type="ARBA" id="ARBA00022679"/>
    </source>
</evidence>
<comment type="caution">
    <text evidence="8">The sequence shown here is derived from an EMBL/GenBank/DDBJ whole genome shotgun (WGS) entry which is preliminary data.</text>
</comment>
<comment type="catalytic activity">
    <reaction evidence="6">
        <text>cytidine + ATP = CMP + ADP + H(+)</text>
        <dbReference type="Rhea" id="RHEA:24674"/>
        <dbReference type="ChEBI" id="CHEBI:15378"/>
        <dbReference type="ChEBI" id="CHEBI:17562"/>
        <dbReference type="ChEBI" id="CHEBI:30616"/>
        <dbReference type="ChEBI" id="CHEBI:60377"/>
        <dbReference type="ChEBI" id="CHEBI:456216"/>
        <dbReference type="EC" id="2.7.1.48"/>
    </reaction>
</comment>
<organism evidence="8 9">
    <name type="scientific">Apatococcus fuscideae</name>
    <dbReference type="NCBI Taxonomy" id="2026836"/>
    <lineage>
        <taxon>Eukaryota</taxon>
        <taxon>Viridiplantae</taxon>
        <taxon>Chlorophyta</taxon>
        <taxon>core chlorophytes</taxon>
        <taxon>Trebouxiophyceae</taxon>
        <taxon>Chlorellales</taxon>
        <taxon>Chlorellaceae</taxon>
        <taxon>Apatococcus</taxon>
    </lineage>
</organism>
<evidence type="ECO:0000313" key="9">
    <source>
        <dbReference type="Proteomes" id="UP001485043"/>
    </source>
</evidence>
<gene>
    <name evidence="8" type="ORF">WJX84_005944</name>
</gene>
<dbReference type="InterPro" id="IPR000764">
    <property type="entry name" value="Uridine_kinase-like"/>
</dbReference>
<dbReference type="PRINTS" id="PR00988">
    <property type="entry name" value="URIDINKINASE"/>
</dbReference>
<evidence type="ECO:0000256" key="2">
    <source>
        <dbReference type="ARBA" id="ARBA00004784"/>
    </source>
</evidence>
<keyword evidence="6" id="KW-0067">ATP-binding</keyword>
<dbReference type="FunFam" id="3.40.50.300:FF:000339">
    <property type="entry name" value="Uridine kinase"/>
    <property type="match status" value="1"/>
</dbReference>
<evidence type="ECO:0000259" key="7">
    <source>
        <dbReference type="Pfam" id="PF00485"/>
    </source>
</evidence>
<dbReference type="GO" id="GO:0005524">
    <property type="term" value="F:ATP binding"/>
    <property type="evidence" value="ECO:0007669"/>
    <property type="project" value="UniProtKB-KW"/>
</dbReference>
<keyword evidence="5 6" id="KW-0418">Kinase</keyword>
<dbReference type="GO" id="GO:0008655">
    <property type="term" value="P:pyrimidine-containing compound salvage"/>
    <property type="evidence" value="ECO:0007669"/>
    <property type="project" value="UniProtKB-ARBA"/>
</dbReference>
<comment type="catalytic activity">
    <reaction evidence="6">
        <text>uridine + ATP = UMP + ADP + H(+)</text>
        <dbReference type="Rhea" id="RHEA:16825"/>
        <dbReference type="ChEBI" id="CHEBI:15378"/>
        <dbReference type="ChEBI" id="CHEBI:16704"/>
        <dbReference type="ChEBI" id="CHEBI:30616"/>
        <dbReference type="ChEBI" id="CHEBI:57865"/>
        <dbReference type="ChEBI" id="CHEBI:456216"/>
        <dbReference type="EC" id="2.7.1.48"/>
    </reaction>
</comment>
<feature type="domain" description="Phosphoribulokinase/uridine kinase" evidence="7">
    <location>
        <begin position="9"/>
        <end position="199"/>
    </location>
</feature>
<dbReference type="EMBL" id="JALJOV010000121">
    <property type="protein sequence ID" value="KAK9866953.1"/>
    <property type="molecule type" value="Genomic_DNA"/>
</dbReference>
<dbReference type="InterPro" id="IPR006083">
    <property type="entry name" value="PRK/URK"/>
</dbReference>
<dbReference type="Proteomes" id="UP001485043">
    <property type="component" value="Unassembled WGS sequence"/>
</dbReference>
<dbReference type="NCBIfam" id="NF004018">
    <property type="entry name" value="PRK05480.1"/>
    <property type="match status" value="1"/>
</dbReference>
<dbReference type="Gene3D" id="3.40.50.300">
    <property type="entry name" value="P-loop containing nucleotide triphosphate hydrolases"/>
    <property type="match status" value="1"/>
</dbReference>
<dbReference type="EC" id="2.7.1.48" evidence="6"/>
<dbReference type="SUPFAM" id="SSF52540">
    <property type="entry name" value="P-loop containing nucleoside triphosphate hydrolases"/>
    <property type="match status" value="1"/>
</dbReference>
<evidence type="ECO:0000256" key="4">
    <source>
        <dbReference type="ARBA" id="ARBA00022741"/>
    </source>
</evidence>
<dbReference type="NCBIfam" id="TIGR00235">
    <property type="entry name" value="udk"/>
    <property type="match status" value="1"/>
</dbReference>
<evidence type="ECO:0000313" key="8">
    <source>
        <dbReference type="EMBL" id="KAK9866953.1"/>
    </source>
</evidence>
<dbReference type="GO" id="GO:0004849">
    <property type="term" value="F:uridine kinase activity"/>
    <property type="evidence" value="ECO:0007669"/>
    <property type="project" value="UniProtKB-EC"/>
</dbReference>
<proteinExistence type="inferred from homology"/>
<keyword evidence="3 6" id="KW-0808">Transferase</keyword>
<comment type="pathway">
    <text evidence="1 6">Pyrimidine metabolism; UMP biosynthesis via salvage pathway; UMP from uridine: step 1/1.</text>
</comment>
<dbReference type="Pfam" id="PF00485">
    <property type="entry name" value="PRK"/>
    <property type="match status" value="1"/>
</dbReference>
<protein>
    <recommendedName>
        <fullName evidence="6">Uridine kinase</fullName>
        <ecNumber evidence="6">2.7.1.48</ecNumber>
    </recommendedName>
</protein>
<keyword evidence="9" id="KW-1185">Reference proteome</keyword>
<keyword evidence="4 6" id="KW-0547">Nucleotide-binding</keyword>
<evidence type="ECO:0000256" key="1">
    <source>
        <dbReference type="ARBA" id="ARBA00004690"/>
    </source>
</evidence>
<dbReference type="CDD" id="cd02023">
    <property type="entry name" value="UMPK"/>
    <property type="match status" value="1"/>
</dbReference>
<evidence type="ECO:0000256" key="5">
    <source>
        <dbReference type="ARBA" id="ARBA00022777"/>
    </source>
</evidence>
<comment type="pathway">
    <text evidence="2 6">Pyrimidine metabolism; CTP biosynthesis via salvage pathway; CTP from cytidine: step 1/3.</text>
</comment>
<name>A0AAW1TDS1_9CHLO</name>
<dbReference type="PANTHER" id="PTHR10285">
    <property type="entry name" value="URIDINE KINASE"/>
    <property type="match status" value="1"/>
</dbReference>
<dbReference type="AlphaFoldDB" id="A0AAW1TDS1"/>
<comment type="similarity">
    <text evidence="6">Belongs to the uridine kinase family.</text>
</comment>